<dbReference type="KEGG" id="kla:KLLA0_D19118g"/>
<dbReference type="InterPro" id="IPR052430">
    <property type="entry name" value="IVT-Associated"/>
</dbReference>
<organism evidence="7 8">
    <name type="scientific">Kluyveromyces lactis (strain ATCC 8585 / CBS 2359 / DSM 70799 / NBRC 1267 / NRRL Y-1140 / WM37)</name>
    <name type="common">Yeast</name>
    <name type="synonym">Candida sphaerica</name>
    <dbReference type="NCBI Taxonomy" id="284590"/>
    <lineage>
        <taxon>Eukaryota</taxon>
        <taxon>Fungi</taxon>
        <taxon>Dikarya</taxon>
        <taxon>Ascomycota</taxon>
        <taxon>Saccharomycotina</taxon>
        <taxon>Saccharomycetes</taxon>
        <taxon>Saccharomycetales</taxon>
        <taxon>Saccharomycetaceae</taxon>
        <taxon>Kluyveromyces</taxon>
    </lineage>
</organism>
<dbReference type="HOGENOM" id="CLU_004486_0_0_1"/>
<proteinExistence type="predicted"/>
<dbReference type="PRINTS" id="PR02047">
    <property type="entry name" value="BREFELDNASP4"/>
</dbReference>
<feature type="transmembrane region" description="Helical" evidence="5">
    <location>
        <begin position="252"/>
        <end position="271"/>
    </location>
</feature>
<name>Q6CQ79_KLULA</name>
<evidence type="ECO:0000313" key="7">
    <source>
        <dbReference type="EMBL" id="CAH01006.1"/>
    </source>
</evidence>
<dbReference type="OMA" id="FWGWAAN"/>
<dbReference type="STRING" id="284590.Q6CQ79"/>
<evidence type="ECO:0000259" key="6">
    <source>
        <dbReference type="Pfam" id="PF10337"/>
    </source>
</evidence>
<dbReference type="EMBL" id="CR382124">
    <property type="protein sequence ID" value="CAH01006.1"/>
    <property type="molecule type" value="Genomic_DNA"/>
</dbReference>
<keyword evidence="8" id="KW-1185">Reference proteome</keyword>
<feature type="transmembrane region" description="Helical" evidence="5">
    <location>
        <begin position="218"/>
        <end position="240"/>
    </location>
</feature>
<evidence type="ECO:0000256" key="3">
    <source>
        <dbReference type="ARBA" id="ARBA00022989"/>
    </source>
</evidence>
<feature type="transmembrane region" description="Helical" evidence="5">
    <location>
        <begin position="670"/>
        <end position="686"/>
    </location>
</feature>
<feature type="transmembrane region" description="Helical" evidence="5">
    <location>
        <begin position="114"/>
        <end position="134"/>
    </location>
</feature>
<feature type="transmembrane region" description="Helical" evidence="5">
    <location>
        <begin position="724"/>
        <end position="743"/>
    </location>
</feature>
<feature type="transmembrane region" description="Helical" evidence="5">
    <location>
        <begin position="786"/>
        <end position="806"/>
    </location>
</feature>
<comment type="subcellular location">
    <subcellularLocation>
        <location evidence="1">Membrane</location>
        <topology evidence="1">Multi-pass membrane protein</topology>
    </subcellularLocation>
</comment>
<dbReference type="Pfam" id="PF10337">
    <property type="entry name" value="ArAE_2_N"/>
    <property type="match status" value="1"/>
</dbReference>
<dbReference type="InterPro" id="IPR023244">
    <property type="entry name" value="Brefeldin_A-sensitivity_4"/>
</dbReference>
<dbReference type="PANTHER" id="PTHR47804:SF3">
    <property type="entry name" value="PROTEIN BRE4"/>
    <property type="match status" value="1"/>
</dbReference>
<sequence>MSNLQGSYGTKSFLSMTGLKASQSEQDISTSHSRINLSQMKLNKLLEGKKWENLESFGLEELRNGFFDPVYTGYERLQPTDPTDVDHFDETRKPLFPHIDPKGTRKYWKHIVKYWIAIFVANILCLIRPAGNWFGGEYRYFLPLAVLIHHPSRTVGVQLELSLQSILGAAIGMGYSSLIWFVSTATKPAATNAGGILFLGLFLAAIFTHWLRTTYQRLFYFSTSFGIAALFFCGSSLVFNKSDLDWKLYWDFGISYLFGILLALLVCCTVFPHTCHFTAKVTLISTLEEMKSFLCNVIDPKHCEDVTSLRETQNKMSEAVNIYLSEGLREFSNQTTFTVFDDECLKELRNVITFTASPLRVLPTNNGLLTKAELEQFFKDGTNTEVPSSQAKSANSPMIFSGMQTPQASSGIPNLGIDFNTAIYNNILRSFFAKPIYQLIREMLLVIESIQSYIELYSNFSVNKSEVEQSMRKLQKLQKKLRRKIYRLDVAYKDFTKTNFFCKDLLQDPNSTDAFLFLRYVRQSAKSMIAVAERTIDLAKNLKWRICLPNYPLQRSLTRLPRQCALDQGANAVLHYFETKRDVDKAFENIYNSYTSRHKYNDVKGKKLEAYTRAIDHNDFNFHTTTNPIRYKIWQLTTKITGVENKSALKVAFMLTFLLLPSWLKQSYTWYQYYHCWWGATIFFILTNSRNVATWKGILRRFMYGFFGIVWAFCACVSRRNNPFVIATFGGILFAPLAVDFFVNKNTKSSLTASTCFIIITLGIYGKADKLPMGTSDIWKNTWTTGVSLLIGVLLSIPTTWVLWSFKTRRELRLAMSSLLSHISQSYQSVTDRYLYRDIDDDPTDLSLRLSNIREVRLYQSIYAAASLLDRAKQEPNYISNFKPHLYEELINRCRLLLEKVIEARISGQYFQVWENDADEDITHALLSLRRDSVSSVIFVFYILSNCFRSKNKIPKYLPNPILSRKKLYDFINKFENMRQLRQRNAPVLPRKPLLKSDIDISKDIEKTHWTEVHGMAFARAYTDFTLHLDRVIKLAREILGEEAT</sequence>
<evidence type="ECO:0000256" key="2">
    <source>
        <dbReference type="ARBA" id="ARBA00022692"/>
    </source>
</evidence>
<keyword evidence="4 5" id="KW-0472">Membrane</keyword>
<feature type="transmembrane region" description="Helical" evidence="5">
    <location>
        <begin position="750"/>
        <end position="766"/>
    </location>
</feature>
<feature type="domain" description="Putative ER transporter 6TM N-terminal" evidence="6">
    <location>
        <begin position="109"/>
        <end position="191"/>
    </location>
</feature>
<dbReference type="GO" id="GO:0016020">
    <property type="term" value="C:membrane"/>
    <property type="evidence" value="ECO:0007669"/>
    <property type="project" value="UniProtKB-SubCell"/>
</dbReference>
<feature type="transmembrane region" description="Helical" evidence="5">
    <location>
        <begin position="698"/>
        <end position="718"/>
    </location>
</feature>
<reference evidence="7 8" key="1">
    <citation type="journal article" date="2004" name="Nature">
        <title>Genome evolution in yeasts.</title>
        <authorList>
            <consortium name="Genolevures"/>
            <person name="Dujon B."/>
            <person name="Sherman D."/>
            <person name="Fischer G."/>
            <person name="Durrens P."/>
            <person name="Casaregola S."/>
            <person name="Lafontaine I."/>
            <person name="de Montigny J."/>
            <person name="Marck C."/>
            <person name="Neuveglise C."/>
            <person name="Talla E."/>
            <person name="Goffard N."/>
            <person name="Frangeul L."/>
            <person name="Aigle M."/>
            <person name="Anthouard V."/>
            <person name="Babour A."/>
            <person name="Barbe V."/>
            <person name="Barnay S."/>
            <person name="Blanchin S."/>
            <person name="Beckerich J.M."/>
            <person name="Beyne E."/>
            <person name="Bleykasten C."/>
            <person name="Boisrame A."/>
            <person name="Boyer J."/>
            <person name="Cattolico L."/>
            <person name="Confanioleri F."/>
            <person name="de Daruvar A."/>
            <person name="Despons L."/>
            <person name="Fabre E."/>
            <person name="Fairhead C."/>
            <person name="Ferry-Dumazet H."/>
            <person name="Groppi A."/>
            <person name="Hantraye F."/>
            <person name="Hennequin C."/>
            <person name="Jauniaux N."/>
            <person name="Joyet P."/>
            <person name="Kachouri R."/>
            <person name="Kerrest A."/>
            <person name="Koszul R."/>
            <person name="Lemaire M."/>
            <person name="Lesur I."/>
            <person name="Ma L."/>
            <person name="Muller H."/>
            <person name="Nicaud J.M."/>
            <person name="Nikolski M."/>
            <person name="Oztas S."/>
            <person name="Ozier-Kalogeropoulos O."/>
            <person name="Pellenz S."/>
            <person name="Potier S."/>
            <person name="Richard G.F."/>
            <person name="Straub M.L."/>
            <person name="Suleau A."/>
            <person name="Swennene D."/>
            <person name="Tekaia F."/>
            <person name="Wesolowski-Louvel M."/>
            <person name="Westhof E."/>
            <person name="Wirth B."/>
            <person name="Zeniou-Meyer M."/>
            <person name="Zivanovic I."/>
            <person name="Bolotin-Fukuhara M."/>
            <person name="Thierry A."/>
            <person name="Bouchier C."/>
            <person name="Caudron B."/>
            <person name="Scarpelli C."/>
            <person name="Gaillardin C."/>
            <person name="Weissenbach J."/>
            <person name="Wincker P."/>
            <person name="Souciet J.L."/>
        </authorList>
    </citation>
    <scope>NUCLEOTIDE SEQUENCE [LARGE SCALE GENOMIC DNA]</scope>
    <source>
        <strain evidence="8">ATCC 8585 / CBS 2359 / DSM 70799 / NBRC 1267 / NRRL Y-1140 / WM37</strain>
    </source>
</reference>
<dbReference type="Proteomes" id="UP000000598">
    <property type="component" value="Chromosome D"/>
</dbReference>
<accession>Q6CQ79</accession>
<keyword evidence="3 5" id="KW-1133">Transmembrane helix</keyword>
<dbReference type="PaxDb" id="284590-Q6CQ79"/>
<gene>
    <name evidence="7" type="ORF">KLLA0_D19118g</name>
</gene>
<evidence type="ECO:0000256" key="1">
    <source>
        <dbReference type="ARBA" id="ARBA00004141"/>
    </source>
</evidence>
<evidence type="ECO:0000313" key="8">
    <source>
        <dbReference type="Proteomes" id="UP000000598"/>
    </source>
</evidence>
<keyword evidence="2 5" id="KW-0812">Transmembrane</keyword>
<evidence type="ECO:0000256" key="4">
    <source>
        <dbReference type="ARBA" id="ARBA00023136"/>
    </source>
</evidence>
<dbReference type="AlphaFoldDB" id="Q6CQ79"/>
<feature type="transmembrane region" description="Helical" evidence="5">
    <location>
        <begin position="166"/>
        <end position="183"/>
    </location>
</feature>
<feature type="transmembrane region" description="Helical" evidence="5">
    <location>
        <begin position="189"/>
        <end position="211"/>
    </location>
</feature>
<dbReference type="FunCoup" id="Q6CQ79">
    <property type="interactions" value="22"/>
</dbReference>
<dbReference type="InParanoid" id="Q6CQ79"/>
<protein>
    <submittedName>
        <fullName evidence="7">KLLA0D19118p</fullName>
    </submittedName>
</protein>
<dbReference type="PANTHER" id="PTHR47804">
    <property type="entry name" value="60S RIBOSOMAL PROTEIN L19"/>
    <property type="match status" value="1"/>
</dbReference>
<dbReference type="eggNOG" id="KOG4711">
    <property type="taxonomic scope" value="Eukaryota"/>
</dbReference>
<dbReference type="InterPro" id="IPR018823">
    <property type="entry name" value="ArAE_2_N"/>
</dbReference>
<evidence type="ECO:0000256" key="5">
    <source>
        <dbReference type="SAM" id="Phobius"/>
    </source>
</evidence>